<reference evidence="1 2" key="1">
    <citation type="submission" date="2008-09" db="EMBL/GenBank/DDBJ databases">
        <authorList>
            <person name="Fulton L."/>
            <person name="Clifton S."/>
            <person name="Fulton B."/>
            <person name="Xu J."/>
            <person name="Minx P."/>
            <person name="Pepin K.H."/>
            <person name="Johnson M."/>
            <person name="Thiruvilangam P."/>
            <person name="Bhonagiri V."/>
            <person name="Nash W.E."/>
            <person name="Mardis E.R."/>
            <person name="Wilson R.K."/>
        </authorList>
    </citation>
    <scope>NUCLEOTIDE SEQUENCE [LARGE SCALE GENOMIC DNA]</scope>
    <source>
        <strain evidence="1 2">DSM 13275</strain>
    </source>
</reference>
<evidence type="ECO:0000313" key="1">
    <source>
        <dbReference type="EMBL" id="EEA85830.1"/>
    </source>
</evidence>
<sequence>MGFTEDMICKDCGKTFSCFFGTNKESFSDFDNIFKNEYGEKAHEQLKSLLNDIETNSEINIDNYNCFLETKYDLAFKTKYLNKKLDDLAEQIEIQDKERTNKNSKFKFVAETFYWKYVEGFNDLKNIIESGDAELIEQAFNEKWVLFEGKRFGHTLFKCPSCNRYEPGFYTHVETADGKYECKFICPKCNTPMYVYKGCISDAVEKNELSCQHCGSNNVIVKEGLE</sequence>
<dbReference type="RefSeq" id="WP_006439456.1">
    <property type="nucleotide sequence ID" value="NZ_DS995355.1"/>
</dbReference>
<dbReference type="HOGENOM" id="CLU_1223025_0_0_9"/>
<dbReference type="EMBL" id="ABWP01000018">
    <property type="protein sequence ID" value="EEA85830.1"/>
    <property type="molecule type" value="Genomic_DNA"/>
</dbReference>
<protein>
    <submittedName>
        <fullName evidence="1">Uncharacterized protein</fullName>
    </submittedName>
</protein>
<comment type="caution">
    <text evidence="1">The sequence shown here is derived from an EMBL/GenBank/DDBJ whole genome shotgun (WGS) entry which is preliminary data.</text>
</comment>
<dbReference type="Proteomes" id="UP000003178">
    <property type="component" value="Unassembled WGS sequence"/>
</dbReference>
<dbReference type="AlphaFoldDB" id="B6FXC8"/>
<dbReference type="STRING" id="500633.CLOHIR_00527"/>
<accession>B6FXC8</accession>
<reference evidence="1 2" key="2">
    <citation type="submission" date="2008-10" db="EMBL/GenBank/DDBJ databases">
        <title>Draft genome sequence of Clostridium hiranonis (DSM 13275).</title>
        <authorList>
            <person name="Sudarsanam P."/>
            <person name="Ley R."/>
            <person name="Guruge J."/>
            <person name="Turnbaugh P.J."/>
            <person name="Mahowald M."/>
            <person name="Liep D."/>
            <person name="Gordon J."/>
        </authorList>
    </citation>
    <scope>NUCLEOTIDE SEQUENCE [LARGE SCALE GENOMIC DNA]</scope>
    <source>
        <strain evidence="1 2">DSM 13275</strain>
    </source>
</reference>
<evidence type="ECO:0000313" key="2">
    <source>
        <dbReference type="Proteomes" id="UP000003178"/>
    </source>
</evidence>
<keyword evidence="2" id="KW-1185">Reference proteome</keyword>
<dbReference type="OrthoDB" id="2055230at2"/>
<organism evidence="1 2">
    <name type="scientific">Peptacetobacter hiranonis (strain DSM 13275 / JCM 10541 / KCTC 15199 / TO-931)</name>
    <name type="common">Clostridium hiranonis</name>
    <dbReference type="NCBI Taxonomy" id="500633"/>
    <lineage>
        <taxon>Bacteria</taxon>
        <taxon>Bacillati</taxon>
        <taxon>Bacillota</taxon>
        <taxon>Clostridia</taxon>
        <taxon>Peptostreptococcales</taxon>
        <taxon>Peptostreptococcaceae</taxon>
        <taxon>Peptacetobacter</taxon>
    </lineage>
</organism>
<proteinExistence type="predicted"/>
<gene>
    <name evidence="1" type="ORF">CLOHIR_00527</name>
</gene>
<name>B6FXC8_PEPHT</name>